<evidence type="ECO:0000313" key="3">
    <source>
        <dbReference type="Proteomes" id="UP000651112"/>
    </source>
</evidence>
<comment type="caution">
    <text evidence="2">The sequence shown here is derived from an EMBL/GenBank/DDBJ whole genome shotgun (WGS) entry which is preliminary data.</text>
</comment>
<protein>
    <submittedName>
        <fullName evidence="2">YdcF family protein</fullName>
    </submittedName>
</protein>
<dbReference type="CDD" id="cd06259">
    <property type="entry name" value="YdcF-like"/>
    <property type="match status" value="1"/>
</dbReference>
<dbReference type="Gene3D" id="3.40.50.620">
    <property type="entry name" value="HUPs"/>
    <property type="match status" value="1"/>
</dbReference>
<dbReference type="RefSeq" id="WP_190313954.1">
    <property type="nucleotide sequence ID" value="NZ_JACNYL010000002.1"/>
</dbReference>
<dbReference type="Pfam" id="PF02698">
    <property type="entry name" value="DUF218"/>
    <property type="match status" value="1"/>
</dbReference>
<dbReference type="InterPro" id="IPR003848">
    <property type="entry name" value="DUF218"/>
</dbReference>
<keyword evidence="3" id="KW-1185">Reference proteome</keyword>
<dbReference type="EMBL" id="JACNYL010000002">
    <property type="protein sequence ID" value="MBD1422274.1"/>
    <property type="molecule type" value="Genomic_DNA"/>
</dbReference>
<accession>A0ABR7XSW5</accession>
<dbReference type="InterPro" id="IPR014729">
    <property type="entry name" value="Rossmann-like_a/b/a_fold"/>
</dbReference>
<gene>
    <name evidence="2" type="ORF">H8B21_11895</name>
</gene>
<name>A0ABR7XSW5_9SPHI</name>
<sequence>MNSETKLKKAIEDDESLREIYAQQITRTTSSQQRCNSGKCYAEVLCWNDREIEKAGTALISILEKNGKIQSIIKNLKESGHYNLFHDLNDTAFIRTVWEYNAQGINRIFRVYLGGNPPKRYAAIDSISYKQDDPRFVQRVDSIITAVTTPSNDKLSLPFFELSLKTALAVLNINGRDEVARYEPLTAGYNSEAFLAVKNIDWSLYKYSALLVPGFGPEKEGVRIHEKGIARCKMAAERFKSGLAPFIIVSGGHVYPFRTPFSEAVEMRRYLIEELDIPKEAVIIEPHARHTTTNIRNATRLLYRFDIPDTLPGLVVTDAAQVNMIENLAPRCIRELGYVPYKNVNVLNENEVEFVPSIQAFQINLEDVLDP</sequence>
<evidence type="ECO:0000313" key="2">
    <source>
        <dbReference type="EMBL" id="MBD1422274.1"/>
    </source>
</evidence>
<dbReference type="Proteomes" id="UP000651112">
    <property type="component" value="Unassembled WGS sequence"/>
</dbReference>
<proteinExistence type="predicted"/>
<feature type="domain" description="DUF218" evidence="1">
    <location>
        <begin position="229"/>
        <end position="325"/>
    </location>
</feature>
<reference evidence="2 3" key="1">
    <citation type="submission" date="2020-08" db="EMBL/GenBank/DDBJ databases">
        <title>Sphingobacterium sp. DN00404 isolated from aquaculture water.</title>
        <authorList>
            <person name="Zhang M."/>
        </authorList>
    </citation>
    <scope>NUCLEOTIDE SEQUENCE [LARGE SCALE GENOMIC DNA]</scope>
    <source>
        <strain evidence="2 3">KCTC 42746</strain>
    </source>
</reference>
<organism evidence="2 3">
    <name type="scientific">Sphingobacterium chuzhouense</name>
    <dbReference type="NCBI Taxonomy" id="1742264"/>
    <lineage>
        <taxon>Bacteria</taxon>
        <taxon>Pseudomonadati</taxon>
        <taxon>Bacteroidota</taxon>
        <taxon>Sphingobacteriia</taxon>
        <taxon>Sphingobacteriales</taxon>
        <taxon>Sphingobacteriaceae</taxon>
        <taxon>Sphingobacterium</taxon>
    </lineage>
</organism>
<evidence type="ECO:0000259" key="1">
    <source>
        <dbReference type="Pfam" id="PF02698"/>
    </source>
</evidence>